<evidence type="ECO:0000256" key="2">
    <source>
        <dbReference type="ARBA" id="ARBA00022737"/>
    </source>
</evidence>
<organism evidence="7 8">
    <name type="scientific">Patella caerulea</name>
    <name type="common">Rayed Mediterranean limpet</name>
    <dbReference type="NCBI Taxonomy" id="87958"/>
    <lineage>
        <taxon>Eukaryota</taxon>
        <taxon>Metazoa</taxon>
        <taxon>Spiralia</taxon>
        <taxon>Lophotrochozoa</taxon>
        <taxon>Mollusca</taxon>
        <taxon>Gastropoda</taxon>
        <taxon>Patellogastropoda</taxon>
        <taxon>Patelloidea</taxon>
        <taxon>Patellidae</taxon>
        <taxon>Patella</taxon>
    </lineage>
</organism>
<feature type="compositionally biased region" description="Basic residues" evidence="5">
    <location>
        <begin position="616"/>
        <end position="625"/>
    </location>
</feature>
<keyword evidence="8" id="KW-1185">Reference proteome</keyword>
<evidence type="ECO:0000256" key="1">
    <source>
        <dbReference type="ARBA" id="ARBA00022574"/>
    </source>
</evidence>
<evidence type="ECO:0000256" key="3">
    <source>
        <dbReference type="ARBA" id="ARBA00038452"/>
    </source>
</evidence>
<dbReference type="SUPFAM" id="SSF50978">
    <property type="entry name" value="WD40 repeat-like"/>
    <property type="match status" value="1"/>
</dbReference>
<dbReference type="Gene3D" id="2.130.10.10">
    <property type="entry name" value="YVTN repeat-like/Quinoprotein amine dehydrogenase"/>
    <property type="match status" value="2"/>
</dbReference>
<dbReference type="AlphaFoldDB" id="A0AAN8K559"/>
<feature type="repeat" description="WD" evidence="4">
    <location>
        <begin position="100"/>
        <end position="142"/>
    </location>
</feature>
<dbReference type="PROSITE" id="PS50082">
    <property type="entry name" value="WD_REPEATS_2"/>
    <property type="match status" value="2"/>
</dbReference>
<dbReference type="InterPro" id="IPR001680">
    <property type="entry name" value="WD40_rpt"/>
</dbReference>
<dbReference type="InterPro" id="IPR019775">
    <property type="entry name" value="WD40_repeat_CS"/>
</dbReference>
<dbReference type="PROSITE" id="PS50908">
    <property type="entry name" value="RWD"/>
    <property type="match status" value="1"/>
</dbReference>
<accession>A0AAN8K559</accession>
<dbReference type="PANTHER" id="PTHR46170">
    <property type="entry name" value="GATOR COMPLEX PROTEIN WDR59"/>
    <property type="match status" value="1"/>
</dbReference>
<evidence type="ECO:0000256" key="5">
    <source>
        <dbReference type="SAM" id="MobiDB-lite"/>
    </source>
</evidence>
<gene>
    <name evidence="7" type="ORF">SNE40_007729</name>
</gene>
<keyword evidence="1 4" id="KW-0853">WD repeat</keyword>
<dbReference type="GO" id="GO:0034198">
    <property type="term" value="P:cellular response to amino acid starvation"/>
    <property type="evidence" value="ECO:0007669"/>
    <property type="project" value="TreeGrafter"/>
</dbReference>
<dbReference type="InterPro" id="IPR036322">
    <property type="entry name" value="WD40_repeat_dom_sf"/>
</dbReference>
<evidence type="ECO:0000313" key="8">
    <source>
        <dbReference type="Proteomes" id="UP001347796"/>
    </source>
</evidence>
<dbReference type="GO" id="GO:0035591">
    <property type="term" value="F:signaling adaptor activity"/>
    <property type="evidence" value="ECO:0007669"/>
    <property type="project" value="TreeGrafter"/>
</dbReference>
<dbReference type="SMART" id="SM00320">
    <property type="entry name" value="WD40"/>
    <property type="match status" value="5"/>
</dbReference>
<dbReference type="CDD" id="cd16692">
    <property type="entry name" value="mRING-H2-C3H3C2_WDR59"/>
    <property type="match status" value="1"/>
</dbReference>
<feature type="repeat" description="WD" evidence="4">
    <location>
        <begin position="186"/>
        <end position="219"/>
    </location>
</feature>
<sequence length="970" mass="109805">MAVQWSTEQFFAEYKDLQASAMGVDCVGQWALLAGRKALALVNLNNTDNVIKVARKSKWEISCVQWNPHASHAPIFVTASNQRLDVYTWRDGTAEHKCNLKAHSRTVSDVDWSPFDVNIVASCSVDTFSYLWDIREPKKPIASFQTVAGAYQVKWNKVTNNQFATTHEGDLRIWDPRKGNMPLTYIAAHLSKIHGLDWSPSSQDHLVTASQDCSVRIWNWKNHQRSEGMISLKDVPVWRARYTPFGEGLVTGVVPQLRRGENSLYLWSLENHNQPVHAFMGHKDVVLDFQWRKQSPDEVDYQLVTWSRDQSLRIWRIDSALQKLCGHHVAVADNDTSTQQTSLLTSRLPEDLSKSNTSLIEEQMATSFNTNMGTQQLQSLINEFSLINSNIPNVTIEGMDAVYRKCLVKAVSGKRSVILNLTFPAGYPNGEAPVFQFSETSLDPSMEKKILKVLKDTSLKHVQRNMVCLEPCLRNLISSLDSLTLEERRTPDSEVPFDLTSTTAVQAKSFNSKRFRTSYGNFQDSNIPFPRTSGASFCSAGYLVVYGRPADLKKSSADVTPKALSDMVVYNQVHRMKAPQPQTPYVAMFSCSPPPATQMMEYPCTISNFYTYKEKRQRTRSRSKHIKDVPDIPRRESNNVKSTKSKPKVGFVRVYDASNLLPIHRQLAEKYILDVNDVSNMCSANANAASAVGRKDLVQLWSLAAAMYVKTNDSHSREMFLESPWALCSLGRPLLESLLDHYCKIQDIQTVAMLCCMFWTRETIAKPKRSISKTSMDYSPANYNPYHTVSSVSNLLKGIKTTMVKGRRSNSWSDSYDDFRIFEEEIEQGVDQEQLQYEKDSKMLNPDKAGLYDQYKIAYANILYKWGLINQSALIMKFISFPVQPERNCDFLIKCSSCNQTTETPQCTNNHIALKCSICRTGVRGASNFCLACGHGGHTKHILDWFEKETECPTGCGCNCLSKNPMIFGW</sequence>
<evidence type="ECO:0000256" key="4">
    <source>
        <dbReference type="PROSITE-ProRule" id="PRU00221"/>
    </source>
</evidence>
<evidence type="ECO:0000259" key="6">
    <source>
        <dbReference type="PROSITE" id="PS50908"/>
    </source>
</evidence>
<dbReference type="GO" id="GO:0035859">
    <property type="term" value="C:Seh1-associated complex"/>
    <property type="evidence" value="ECO:0007669"/>
    <property type="project" value="TreeGrafter"/>
</dbReference>
<name>A0AAN8K559_PATCE</name>
<dbReference type="InterPro" id="IPR039456">
    <property type="entry name" value="WDR59_mRING-H2-C3H3C2"/>
</dbReference>
<feature type="region of interest" description="Disordered" evidence="5">
    <location>
        <begin position="616"/>
        <end position="643"/>
    </location>
</feature>
<feature type="compositionally biased region" description="Basic and acidic residues" evidence="5">
    <location>
        <begin position="626"/>
        <end position="638"/>
    </location>
</feature>
<dbReference type="InterPro" id="IPR049566">
    <property type="entry name" value="WDR59_RTC1-like_RING_Znf"/>
</dbReference>
<dbReference type="Proteomes" id="UP001347796">
    <property type="component" value="Unassembled WGS sequence"/>
</dbReference>
<evidence type="ECO:0000313" key="7">
    <source>
        <dbReference type="EMBL" id="KAK6185513.1"/>
    </source>
</evidence>
<comment type="caution">
    <text evidence="7">The sequence shown here is derived from an EMBL/GenBank/DDBJ whole genome shotgun (WGS) entry which is preliminary data.</text>
</comment>
<reference evidence="7 8" key="1">
    <citation type="submission" date="2024-01" db="EMBL/GenBank/DDBJ databases">
        <title>The genome of the rayed Mediterranean limpet Patella caerulea (Linnaeus, 1758).</title>
        <authorList>
            <person name="Anh-Thu Weber A."/>
            <person name="Halstead-Nussloch G."/>
        </authorList>
    </citation>
    <scope>NUCLEOTIDE SEQUENCE [LARGE SCALE GENOMIC DNA]</scope>
    <source>
        <strain evidence="7">AATW-2023a</strain>
        <tissue evidence="7">Whole specimen</tissue>
    </source>
</reference>
<keyword evidence="2" id="KW-0677">Repeat</keyword>
<dbReference type="EMBL" id="JAZGQO010000006">
    <property type="protein sequence ID" value="KAK6185513.1"/>
    <property type="molecule type" value="Genomic_DNA"/>
</dbReference>
<dbReference type="GO" id="GO:0005774">
    <property type="term" value="C:vacuolar membrane"/>
    <property type="evidence" value="ECO:0007669"/>
    <property type="project" value="TreeGrafter"/>
</dbReference>
<dbReference type="InterPro" id="IPR015943">
    <property type="entry name" value="WD40/YVTN_repeat-like_dom_sf"/>
</dbReference>
<dbReference type="PROSITE" id="PS50294">
    <property type="entry name" value="WD_REPEATS_REGION"/>
    <property type="match status" value="1"/>
</dbReference>
<dbReference type="PROSITE" id="PS00678">
    <property type="entry name" value="WD_REPEATS_1"/>
    <property type="match status" value="1"/>
</dbReference>
<dbReference type="SMART" id="SM00591">
    <property type="entry name" value="RWD"/>
    <property type="match status" value="1"/>
</dbReference>
<proteinExistence type="inferred from homology"/>
<dbReference type="Pfam" id="PF17120">
    <property type="entry name" value="zf-RING_16"/>
    <property type="match status" value="1"/>
</dbReference>
<dbReference type="GO" id="GO:1904263">
    <property type="term" value="P:positive regulation of TORC1 signaling"/>
    <property type="evidence" value="ECO:0007669"/>
    <property type="project" value="TreeGrafter"/>
</dbReference>
<protein>
    <recommendedName>
        <fullName evidence="6">RWD domain-containing protein</fullName>
    </recommendedName>
</protein>
<feature type="domain" description="RWD" evidence="6">
    <location>
        <begin position="382"/>
        <end position="483"/>
    </location>
</feature>
<dbReference type="InterPro" id="IPR049567">
    <property type="entry name" value="WDR59-like"/>
</dbReference>
<dbReference type="Pfam" id="PF00400">
    <property type="entry name" value="WD40"/>
    <property type="match status" value="2"/>
</dbReference>
<comment type="similarity">
    <text evidence="3">Belongs to the WD repeat WDR59 family.</text>
</comment>
<dbReference type="InterPro" id="IPR006575">
    <property type="entry name" value="RWD_dom"/>
</dbReference>
<dbReference type="PANTHER" id="PTHR46170:SF1">
    <property type="entry name" value="GATOR COMPLEX PROTEIN WDR59"/>
    <property type="match status" value="1"/>
</dbReference>